<evidence type="ECO:0000256" key="3">
    <source>
        <dbReference type="ARBA" id="ARBA00022490"/>
    </source>
</evidence>
<comment type="pathway">
    <text evidence="2">Protein modification; protein ubiquitination.</text>
</comment>
<organism evidence="6 7">
    <name type="scientific">Mytilus coruscus</name>
    <name type="common">Sea mussel</name>
    <dbReference type="NCBI Taxonomy" id="42192"/>
    <lineage>
        <taxon>Eukaryota</taxon>
        <taxon>Metazoa</taxon>
        <taxon>Spiralia</taxon>
        <taxon>Lophotrochozoa</taxon>
        <taxon>Mollusca</taxon>
        <taxon>Bivalvia</taxon>
        <taxon>Autobranchia</taxon>
        <taxon>Pteriomorphia</taxon>
        <taxon>Mytilida</taxon>
        <taxon>Mytiloidea</taxon>
        <taxon>Mytilidae</taxon>
        <taxon>Mytilinae</taxon>
        <taxon>Mytilus</taxon>
    </lineage>
</organism>
<comment type="subcellular location">
    <subcellularLocation>
        <location evidence="1">Cytoplasm</location>
    </subcellularLocation>
</comment>
<dbReference type="SMART" id="SM00225">
    <property type="entry name" value="BTB"/>
    <property type="match status" value="1"/>
</dbReference>
<dbReference type="Gene3D" id="2.60.120.820">
    <property type="entry name" value="PHR domain"/>
    <property type="match status" value="1"/>
</dbReference>
<gene>
    <name evidence="6" type="ORF">MCOR_14101</name>
</gene>
<feature type="domain" description="BTB" evidence="5">
    <location>
        <begin position="71"/>
        <end position="140"/>
    </location>
</feature>
<dbReference type="Gene3D" id="3.30.710.10">
    <property type="entry name" value="Potassium Channel Kv1.1, Chain A"/>
    <property type="match status" value="1"/>
</dbReference>
<dbReference type="InterPro" id="IPR012983">
    <property type="entry name" value="PHR"/>
</dbReference>
<dbReference type="InterPro" id="IPR011705">
    <property type="entry name" value="BACK"/>
</dbReference>
<proteinExistence type="predicted"/>
<dbReference type="FunFam" id="1.25.40.420:FF:000008">
    <property type="entry name" value="BTB/POZ domain-containing protein POB1"/>
    <property type="match status" value="1"/>
</dbReference>
<evidence type="ECO:0000256" key="4">
    <source>
        <dbReference type="ARBA" id="ARBA00022786"/>
    </source>
</evidence>
<evidence type="ECO:0000256" key="1">
    <source>
        <dbReference type="ARBA" id="ARBA00004496"/>
    </source>
</evidence>
<dbReference type="Gene3D" id="1.25.40.420">
    <property type="match status" value="1"/>
</dbReference>
<dbReference type="PANTHER" id="PTHR45774">
    <property type="entry name" value="BTB/POZ DOMAIN-CONTAINING"/>
    <property type="match status" value="1"/>
</dbReference>
<dbReference type="InterPro" id="IPR038648">
    <property type="entry name" value="PHR_sf"/>
</dbReference>
<dbReference type="Pfam" id="PF08005">
    <property type="entry name" value="PHR"/>
    <property type="match status" value="1"/>
</dbReference>
<keyword evidence="7" id="KW-1185">Reference proteome</keyword>
<dbReference type="PANTHER" id="PTHR45774:SF3">
    <property type="entry name" value="BTB (POZ) DOMAIN-CONTAINING 2B-RELATED"/>
    <property type="match status" value="1"/>
</dbReference>
<dbReference type="InterPro" id="IPR000210">
    <property type="entry name" value="BTB/POZ_dom"/>
</dbReference>
<dbReference type="AlphaFoldDB" id="A0A6J8B3Z5"/>
<dbReference type="Proteomes" id="UP000507470">
    <property type="component" value="Unassembled WGS sequence"/>
</dbReference>
<dbReference type="Pfam" id="PF07707">
    <property type="entry name" value="BACK"/>
    <property type="match status" value="1"/>
</dbReference>
<evidence type="ECO:0000313" key="6">
    <source>
        <dbReference type="EMBL" id="CAC5377834.1"/>
    </source>
</evidence>
<evidence type="ECO:0000259" key="5">
    <source>
        <dbReference type="PROSITE" id="PS50097"/>
    </source>
</evidence>
<accession>A0A6J8B3Z5</accession>
<dbReference type="OrthoDB" id="45365at2759"/>
<evidence type="ECO:0000256" key="2">
    <source>
        <dbReference type="ARBA" id="ARBA00004906"/>
    </source>
</evidence>
<keyword evidence="3" id="KW-0963">Cytoplasm</keyword>
<dbReference type="InterPro" id="IPR011333">
    <property type="entry name" value="SKP1/BTB/POZ_sf"/>
</dbReference>
<dbReference type="Pfam" id="PF00651">
    <property type="entry name" value="BTB"/>
    <property type="match status" value="1"/>
</dbReference>
<evidence type="ECO:0000313" key="7">
    <source>
        <dbReference type="Proteomes" id="UP000507470"/>
    </source>
</evidence>
<name>A0A6J8B3Z5_MYTCO</name>
<dbReference type="GO" id="GO:0005829">
    <property type="term" value="C:cytosol"/>
    <property type="evidence" value="ECO:0007669"/>
    <property type="project" value="TreeGrafter"/>
</dbReference>
<keyword evidence="4" id="KW-0833">Ubl conjugation pathway</keyword>
<dbReference type="GO" id="GO:0022008">
    <property type="term" value="P:neurogenesis"/>
    <property type="evidence" value="ECO:0007669"/>
    <property type="project" value="TreeGrafter"/>
</dbReference>
<protein>
    <submittedName>
        <fullName evidence="6">BTBD1_2</fullName>
    </submittedName>
</protein>
<sequence length="471" mass="54012">MATESPKKEVCINTSYRTELLKFDYKHRVSVDIFLCVLGIYNETMSPPYDWQATKCLAECNKHMLANQIACDVGFLVGDEQELVMAHKYVMISRSCVFYAMLHGLMAENADEYISIPDIDKETFKQMLEFIYSDDVKIDTKTAASLLYAARKYGLNGLEDKCTRALEHGILGDNVCFILDQAYKFDNDELKKKCLDFIFHQPKIVLKSSSFCDLAHQCVFEIISSNELDAEEDAIFEAVMRWSEIECLRQELMNSSKNQRKVLGRLLYQVRFPLMNEAFFNKTVIQSDLLTRDEIIHLRNFFTGKEKHSKHFMTTKRVTGENLVLHWRFGPVSCIHNEETAISFSSSIEILVEGVRVDCSIFEDEFYDADLSLFDVNNKEMARTKRRIDVRNKSSLVNVTFHAAPKIDKGYKHTIILKVQGSHGYYGASGRSNLQLHGSVPTCVNPEGDFTKVIMRKDQVPAILVRPVIRS</sequence>
<reference evidence="6 7" key="1">
    <citation type="submission" date="2020-06" db="EMBL/GenBank/DDBJ databases">
        <authorList>
            <person name="Li R."/>
            <person name="Bekaert M."/>
        </authorList>
    </citation>
    <scope>NUCLEOTIDE SEQUENCE [LARGE SCALE GENOMIC DNA]</scope>
    <source>
        <strain evidence="7">wild</strain>
    </source>
</reference>
<dbReference type="SUPFAM" id="SSF54695">
    <property type="entry name" value="POZ domain"/>
    <property type="match status" value="1"/>
</dbReference>
<dbReference type="PROSITE" id="PS50097">
    <property type="entry name" value="BTB"/>
    <property type="match status" value="1"/>
</dbReference>
<dbReference type="SMART" id="SM00875">
    <property type="entry name" value="BACK"/>
    <property type="match status" value="1"/>
</dbReference>
<dbReference type="EMBL" id="CACVKT020002397">
    <property type="protein sequence ID" value="CAC5377834.1"/>
    <property type="molecule type" value="Genomic_DNA"/>
</dbReference>